<evidence type="ECO:0000256" key="1">
    <source>
        <dbReference type="SAM" id="SignalP"/>
    </source>
</evidence>
<feature type="domain" description="SLH" evidence="2">
    <location>
        <begin position="153"/>
        <end position="220"/>
    </location>
</feature>
<feature type="chain" id="PRO_5036783945" evidence="1">
    <location>
        <begin position="27"/>
        <end position="221"/>
    </location>
</feature>
<accession>A0A934MPD0</accession>
<feature type="signal peptide" evidence="1">
    <location>
        <begin position="1"/>
        <end position="26"/>
    </location>
</feature>
<name>A0A934MPD0_9BACL</name>
<dbReference type="Proteomes" id="UP000640274">
    <property type="component" value="Unassembled WGS sequence"/>
</dbReference>
<dbReference type="Pfam" id="PF00395">
    <property type="entry name" value="SLH"/>
    <property type="match status" value="1"/>
</dbReference>
<keyword evidence="4" id="KW-1185">Reference proteome</keyword>
<comment type="caution">
    <text evidence="3">The sequence shown here is derived from an EMBL/GenBank/DDBJ whole genome shotgun (WGS) entry which is preliminary data.</text>
</comment>
<organism evidence="3 4">
    <name type="scientific">Paenibacillus roseus</name>
    <dbReference type="NCBI Taxonomy" id="2798579"/>
    <lineage>
        <taxon>Bacteria</taxon>
        <taxon>Bacillati</taxon>
        <taxon>Bacillota</taxon>
        <taxon>Bacilli</taxon>
        <taxon>Bacillales</taxon>
        <taxon>Paenibacillaceae</taxon>
        <taxon>Paenibacillus</taxon>
    </lineage>
</organism>
<dbReference type="InterPro" id="IPR001119">
    <property type="entry name" value="SLH_dom"/>
</dbReference>
<gene>
    <name evidence="3" type="ORF">JFN88_03025</name>
</gene>
<dbReference type="RefSeq" id="WP_199017820.1">
    <property type="nucleotide sequence ID" value="NZ_JAELUP010000006.1"/>
</dbReference>
<dbReference type="AlphaFoldDB" id="A0A934MPD0"/>
<evidence type="ECO:0000259" key="2">
    <source>
        <dbReference type="PROSITE" id="PS51272"/>
    </source>
</evidence>
<dbReference type="PROSITE" id="PS51272">
    <property type="entry name" value="SLH"/>
    <property type="match status" value="2"/>
</dbReference>
<evidence type="ECO:0000313" key="3">
    <source>
        <dbReference type="EMBL" id="MBJ6360294.1"/>
    </source>
</evidence>
<reference evidence="3" key="1">
    <citation type="submission" date="2020-12" db="EMBL/GenBank/DDBJ databases">
        <authorList>
            <person name="Huq M.A."/>
        </authorList>
    </citation>
    <scope>NUCLEOTIDE SEQUENCE</scope>
    <source>
        <strain evidence="3">MAHUQ-46</strain>
    </source>
</reference>
<protein>
    <submittedName>
        <fullName evidence="3">S-layer homology domain-containing protein</fullName>
    </submittedName>
</protein>
<proteinExistence type="predicted"/>
<keyword evidence="1" id="KW-0732">Signal</keyword>
<sequence>MTMKRKLSTIAMGTLLTISLTGQAYAAPSTFTDLDKTAVKAQIMSLQEQGIVKGVSASKFLPDQVLTAAEGIQLITNTFHLSLAAISFNKAPTASGVFDHVKDDAWFAEAFINAHFNGVEIPKDIDPLKPLTREEFTIFFMQAMEKSGQLPLIKIAPPDIKDGEQIAEGNLGLIQRSLIMNINKLDKDGNFNPQEHITRAETASLIYTALEYLKANPHPAE</sequence>
<feature type="domain" description="SLH" evidence="2">
    <location>
        <begin position="26"/>
        <end position="89"/>
    </location>
</feature>
<dbReference type="EMBL" id="JAELUP010000006">
    <property type="protein sequence ID" value="MBJ6360294.1"/>
    <property type="molecule type" value="Genomic_DNA"/>
</dbReference>
<evidence type="ECO:0000313" key="4">
    <source>
        <dbReference type="Proteomes" id="UP000640274"/>
    </source>
</evidence>